<dbReference type="VEuPathDB" id="TriTrypDB:LMJLV39_200013100"/>
<dbReference type="InterPro" id="IPR000014">
    <property type="entry name" value="PAS"/>
</dbReference>
<dbReference type="VEuPathDB" id="TriTrypDB:LmjF.20.0770"/>
<dbReference type="Pfam" id="PF00069">
    <property type="entry name" value="Pkinase"/>
    <property type="match status" value="1"/>
</dbReference>
<feature type="compositionally biased region" description="Gly residues" evidence="14">
    <location>
        <begin position="3895"/>
        <end position="3905"/>
    </location>
</feature>
<dbReference type="Gene3D" id="2.60.120.10">
    <property type="entry name" value="Jelly Rolls"/>
    <property type="match status" value="2"/>
</dbReference>
<dbReference type="VEuPathDB" id="TriTrypDB:LMJFC_200013600"/>
<dbReference type="PROSITE" id="PS50112">
    <property type="entry name" value="PAS"/>
    <property type="match status" value="1"/>
</dbReference>
<evidence type="ECO:0000256" key="1">
    <source>
        <dbReference type="ARBA" id="ARBA00008874"/>
    </source>
</evidence>
<feature type="compositionally biased region" description="Basic and acidic residues" evidence="14">
    <location>
        <begin position="3973"/>
        <end position="3982"/>
    </location>
</feature>
<feature type="compositionally biased region" description="Polar residues" evidence="14">
    <location>
        <begin position="1369"/>
        <end position="1396"/>
    </location>
</feature>
<dbReference type="InterPro" id="IPR008271">
    <property type="entry name" value="Ser/Thr_kinase_AS"/>
</dbReference>
<feature type="compositionally biased region" description="Polar residues" evidence="14">
    <location>
        <begin position="1680"/>
        <end position="1689"/>
    </location>
</feature>
<feature type="coiled-coil region" evidence="13">
    <location>
        <begin position="3565"/>
        <end position="3592"/>
    </location>
</feature>
<feature type="region of interest" description="Disordered" evidence="14">
    <location>
        <begin position="3191"/>
        <end position="3277"/>
    </location>
</feature>
<feature type="compositionally biased region" description="Polar residues" evidence="14">
    <location>
        <begin position="323"/>
        <end position="337"/>
    </location>
</feature>
<dbReference type="PROSITE" id="PS00107">
    <property type="entry name" value="PROTEIN_KINASE_ATP"/>
    <property type="match status" value="1"/>
</dbReference>
<feature type="compositionally biased region" description="Gly residues" evidence="14">
    <location>
        <begin position="3240"/>
        <end position="3250"/>
    </location>
</feature>
<dbReference type="HOGENOM" id="CLU_224085_0_0_1"/>
<dbReference type="SMART" id="SM00100">
    <property type="entry name" value="cNMP"/>
    <property type="match status" value="1"/>
</dbReference>
<dbReference type="FunFam" id="1.10.510.10:FF:000805">
    <property type="entry name" value="Mitogen activated kinase-like protein"/>
    <property type="match status" value="1"/>
</dbReference>
<feature type="domain" description="PAS" evidence="17">
    <location>
        <begin position="2823"/>
        <end position="2863"/>
    </location>
</feature>
<feature type="compositionally biased region" description="Gly residues" evidence="14">
    <location>
        <begin position="3351"/>
        <end position="3360"/>
    </location>
</feature>
<feature type="region of interest" description="Disordered" evidence="14">
    <location>
        <begin position="2601"/>
        <end position="2669"/>
    </location>
</feature>
<dbReference type="PROSITE" id="PS00108">
    <property type="entry name" value="PROTEIN_KINASE_ST"/>
    <property type="match status" value="1"/>
</dbReference>
<feature type="compositionally biased region" description="Low complexity" evidence="14">
    <location>
        <begin position="1341"/>
        <end position="1354"/>
    </location>
</feature>
<feature type="region of interest" description="Disordered" evidence="14">
    <location>
        <begin position="205"/>
        <end position="227"/>
    </location>
</feature>
<dbReference type="Gene3D" id="3.30.450.20">
    <property type="entry name" value="PAS domain"/>
    <property type="match status" value="1"/>
</dbReference>
<reference evidence="18 19" key="1">
    <citation type="journal article" date="2005" name="Science">
        <title>The genome of the kinetoplastid parasite, Leishmania major.</title>
        <authorList>
            <person name="Ivens A.C."/>
            <person name="Peacock C.S."/>
            <person name="Worthey E.A."/>
            <person name="Murphy L."/>
            <person name="Aggarwal G."/>
            <person name="Berriman M."/>
            <person name="Sisk E."/>
            <person name="Rajandream M.A."/>
            <person name="Adlem E."/>
            <person name="Aert R."/>
            <person name="Anupama A."/>
            <person name="Apostolou Z."/>
            <person name="Attipoe P."/>
            <person name="Bason N."/>
            <person name="Bauser C."/>
            <person name="Beck A."/>
            <person name="Beverley S.M."/>
            <person name="Bianchettin G."/>
            <person name="Borzym K."/>
            <person name="Bothe G."/>
            <person name="Bruschi C.V."/>
            <person name="Collins M."/>
            <person name="Cadag E."/>
            <person name="Ciarloni L."/>
            <person name="Clayton C."/>
            <person name="Coulson R.M."/>
            <person name="Cronin A."/>
            <person name="Cruz A.K."/>
            <person name="Davies R.M."/>
            <person name="De Gaudenzi J."/>
            <person name="Dobson D.E."/>
            <person name="Duesterhoeft A."/>
            <person name="Fazelina G."/>
            <person name="Fosker N."/>
            <person name="Frasch A.C."/>
            <person name="Fraser A."/>
            <person name="Fuchs M."/>
            <person name="Gabel C."/>
            <person name="Goble A."/>
            <person name="Goffeau A."/>
            <person name="Harris D."/>
            <person name="Hertz-Fowler C."/>
            <person name="Hilbert H."/>
            <person name="Horn D."/>
            <person name="Huang Y."/>
            <person name="Klages S."/>
            <person name="Knights A."/>
            <person name="Kube M."/>
            <person name="Larke N."/>
            <person name="Litvin L."/>
            <person name="Lord A."/>
            <person name="Louie T."/>
            <person name="Marra M."/>
            <person name="Masuy D."/>
            <person name="Matthews K."/>
            <person name="Michaeli S."/>
            <person name="Mottram J.C."/>
            <person name="Muller-Auer S."/>
            <person name="Munden H."/>
            <person name="Nelson S."/>
            <person name="Norbertczak H."/>
            <person name="Oliver K."/>
            <person name="O'neil S."/>
            <person name="Pentony M."/>
            <person name="Pohl T.M."/>
            <person name="Price C."/>
            <person name="Purnelle B."/>
            <person name="Quail M.A."/>
            <person name="Rabbinowitsch E."/>
            <person name="Reinhardt R."/>
            <person name="Rieger M."/>
            <person name="Rinta J."/>
            <person name="Robben J."/>
            <person name="Robertson L."/>
            <person name="Ruiz J.C."/>
            <person name="Rutter S."/>
            <person name="Saunders D."/>
            <person name="Schafer M."/>
            <person name="Schein J."/>
            <person name="Schwartz D.C."/>
            <person name="Seeger K."/>
            <person name="Seyler A."/>
            <person name="Sharp S."/>
            <person name="Shin H."/>
            <person name="Sivam D."/>
            <person name="Squares R."/>
            <person name="Squares S."/>
            <person name="Tosato V."/>
            <person name="Vogt C."/>
            <person name="Volckaert G."/>
            <person name="Wambutt R."/>
            <person name="Warren T."/>
            <person name="Wedler H."/>
            <person name="Woodward J."/>
            <person name="Zhou S."/>
            <person name="Zimmermann W."/>
            <person name="Smith D.F."/>
            <person name="Blackwell J.M."/>
            <person name="Stuart K.D."/>
            <person name="Barrell B."/>
            <person name="Myler P.J."/>
        </authorList>
    </citation>
    <scope>NUCLEOTIDE SEQUENCE [LARGE SCALE GENOMIC DNA]</scope>
    <source>
        <strain evidence="19">MHOM/IL/81/Friedlin</strain>
    </source>
</reference>
<dbReference type="GeneID" id="5651353"/>
<dbReference type="InParanoid" id="Q4QCW9"/>
<dbReference type="Gene3D" id="1.10.510.10">
    <property type="entry name" value="Transferase(Phosphotransferase) domain 1"/>
    <property type="match status" value="1"/>
</dbReference>
<feature type="compositionally biased region" description="Polar residues" evidence="14">
    <location>
        <begin position="1649"/>
        <end position="1658"/>
    </location>
</feature>
<dbReference type="CDD" id="cd00130">
    <property type="entry name" value="PAS"/>
    <property type="match status" value="1"/>
</dbReference>
<feature type="compositionally biased region" description="Polar residues" evidence="14">
    <location>
        <begin position="936"/>
        <end position="946"/>
    </location>
</feature>
<dbReference type="EMBL" id="FR796416">
    <property type="protein sequence ID" value="CAJ03832.1"/>
    <property type="molecule type" value="Genomic_DNA"/>
</dbReference>
<keyword evidence="5 18" id="KW-0808">Transferase</keyword>
<feature type="domain" description="Protein kinase" evidence="15">
    <location>
        <begin position="3601"/>
        <end position="3864"/>
    </location>
</feature>
<comment type="catalytic activity">
    <reaction evidence="11">
        <text>L-seryl-[protein] + ATP = O-phospho-L-seryl-[protein] + ADP + H(+)</text>
        <dbReference type="Rhea" id="RHEA:17989"/>
        <dbReference type="Rhea" id="RHEA-COMP:9863"/>
        <dbReference type="Rhea" id="RHEA-COMP:11604"/>
        <dbReference type="ChEBI" id="CHEBI:15378"/>
        <dbReference type="ChEBI" id="CHEBI:29999"/>
        <dbReference type="ChEBI" id="CHEBI:30616"/>
        <dbReference type="ChEBI" id="CHEBI:83421"/>
        <dbReference type="ChEBI" id="CHEBI:456216"/>
        <dbReference type="EC" id="2.7.11.1"/>
    </reaction>
</comment>
<dbReference type="InterPro" id="IPR017441">
    <property type="entry name" value="Protein_kinase_ATP_BS"/>
</dbReference>
<dbReference type="SUPFAM" id="SSF51206">
    <property type="entry name" value="cAMP-binding domain-like"/>
    <property type="match status" value="2"/>
</dbReference>
<proteinExistence type="inferred from homology"/>
<feature type="compositionally biased region" description="Acidic residues" evidence="14">
    <location>
        <begin position="297"/>
        <end position="306"/>
    </location>
</feature>
<feature type="compositionally biased region" description="Basic and acidic residues" evidence="14">
    <location>
        <begin position="764"/>
        <end position="774"/>
    </location>
</feature>
<dbReference type="OMA" id="HEKDARR"/>
<keyword evidence="19" id="KW-1185">Reference proteome</keyword>
<feature type="compositionally biased region" description="Acidic residues" evidence="14">
    <location>
        <begin position="3943"/>
        <end position="3958"/>
    </location>
</feature>
<feature type="region of interest" description="Disordered" evidence="14">
    <location>
        <begin position="100"/>
        <end position="185"/>
    </location>
</feature>
<sequence>MSDFFSSSSDSSSDDGIFTRRVEFQPRQRGASSSSSSVSASGSSATREVVTFISESAPPCTVDAVEAPAAAGATTSRARSQLPNVAPVVLLEKVAIQTSLQSASTGSEDKSSPGESPAQQRRRRRVAETRPSAIKGTLGSPIERATEPKQHRGRRSSLSNPGSPLELPRPSRSSSRQRRTSVHSMSTVDLVAATLVRASSNTLSTFTNKRAGGRSGGGVRRRHPRGTATTSLGALSLVSASPTVSAVNARLLSDEAYLDMFHIPALIAQLSLSLMAAKPVDPRAFTRDWLADRLVSEEDEDDDNVDEGGGSTNSGSGAREQESQAPPSGTAVLTRSTELPSSTSFLFQASGSTMGDLASDSGATRPCWTEVSCRQGCSGRHSRQRRRTNTSGEDEADDIAKSPLTADGDGDTTGTAIERPASVGHPTRKRRAFERRAQRKDQKSVATPMASQQRGVHGISNDAGSRRNEMSESSRYSTSDDAGSRSPRRGSLLTTLAPPPAEAGEHKESQAAECESSSPMQRSEETERNATAAAPSSLPPKPKTSSSSSPSSSSSSFTAFRCPENDGVEGARVELQSRRTTVAGSSTSADVDIPSSHRRMTMESESSTSTDGLSAPHEAAHSGREVRQSSSSSRAAETAVNDVPALVTAEHKGIHKSSSSSSSAGDRYTGDKGAFTSPPQRRITVISAASASTVASAIGLLGANAEVNLSPAVQQQEQQQCDGAHGPAALARDRVGHTSGRATELSTDASSIIRTEASAAKRGAAKEEFSRSDSEAEEGGEAERHGSHAAADKTEPVHSTARGSEKDAADLAEAAAEGDGRDGDDDVSFAMFVPILAVDATTNEVIDYREAGVSPPSAPAFSPTSGGACALPSYPTVSASGVGGGHLAQTHTSTAVTQSSGFPPYATRPVSSTFSVLPTPMLADLVVGGGMTNTSFGRRGVPNTSFGRRPAPMTGAAGRYVDPATGVMTGSSSPPAPFITPHAPMDLPALGVGDGVVGGESLENLQLLGFPKLHSNLAAVSAGSVTGVRASGSAVVAGEATSVQERKAVQDDDVADSNTAAPSAFCQSAGLHGATDGARNTNLSLTKDKLGPVAALSTASSPLSSTMKLESARRLGKLLDQLPAAKYAAAIVFLEGLLSSSGGSSDAAATPESESISMMATIGDASNRNRGLLNVTNAAADTTLGGVGLSGDGSSPLVGSITPGRPWSGAFGPDRSPTGRAPSFAHLVGGGNGQAPALAASGRNEDGVGALAMVGRAPEGGHSRSRSKGGSTSVEALVRDALSQSVLRSLPPTHEEVPGSVPSLPLHLEVSGRGASDGTSIGMHRVPSPTRLENTHGEQFANAATSTARANTSRGNSPVPVVPGGGSDGVTSQHPTSQSERSNLSFYKQPSSTDMSNLRRRSSSPSPGGYVLTATALQQWQQPQQQSATKKTTEDRLGSAAATRRPQSLSGPPPLSHTGHSSLATTGISVSGQKLMGVADPDEATTPEHSTARTATVADARGADSGNEDHQGAAFGGSDTCDLGSYAAQQRQNHALQHDHGIVSSSDQSLAAHAKDQNTVDQFATTGVAAAAAEPSATVAPEALEGTQQRCSNGNSGSLSLLEQRGARGDGNESTLLPQCGTHEQFMPLEAAANPISLHAYSAESVSSLPSGSAQITNSGDDGGGGRRSDNAPGYWPGTFGNSQVSGSSAAEAPQERLQSGRELGSSAAKSLSASAWGGSGVVGWGGMGSDSLSPPLHAQHLHSAGSELEFEDINLGATLRMAVALAAAAGTQSARTVYGSHRSSKDSMNGPAIMSSIPSQSAGAAVVSGTNVVTAEPVASAGVNEELSSLATADEAHVNDLFVTHSSQSPPTLQGNNHKTLLRMVDGSGAGEDCASLPSSQTVSLLNTCSGTVAEGGDVSAATASILPSAIAPVADSADGAVLATPITAAMSPISIEPSTQSPPLSELPMVTSSVVVAMNSFFSREDHVAPEELEVVREVVAHYDAFASLDETQLETLVRTMGRMELQRGATVVREGDSTLGQLLLIVSGKLTISRKGLVTRTLARGQFYGEMEMSYHVERSRVTLTAATPTVVLYALKKVDYQKLVLHEKDARRYMFLQYVNECVLFKGLSPSIKMRLADSFRVCRLRKGAKLTEQGASVEWMHLLMSGNVRMTYQAPPSSGGETSNWPFPRRCAAPEEEARHAITTSHFFSHFAGLTTLSEAHMSSAASAAAASTVAGTSTTRHGAAPSAITGSLSSSLTPLAVASQMPSSTLLFSQAAMASLNTGAQQQNLLAERAASSAEACKGSPLISMVSPSPVANAATPRTPQLLHLPNAKAAHANNRGKTGDHLAEQGADDGSPRPNSSHPRSCRLQSQQDRSVSGWQGLSQPNASTADSLDTDNTKPPSPLSTSASVRQSANTLLDTTLRSNAASTVTTSLTSTAAALAGAAGAPKTVVVVDRSKGQLVGETEFVFKCKGLFTAVATTPVQAARISRLHFEAIMTRAVVEEMKRSMLLNPDYYFFEFTVPEALKEDMRRMLFRLNVGPAARRRTHHVQQQQQQQQQRFRHSVMGVEGMISGSRSRGGTTGGNRDSEAGRRHCRQSMVLSHRIQREHNRASLMDNITGGPGGSSNGPNGTTGSSGSNSHSTSPPLVAVCVHDGSRESNDGNTSQPGGKRHQAGNRRFRTAPLEISPTMARLSTERATADSVDAVGMESSTLHYLAAPTVCGGPFASPAVASTAVISSGSAGEDSSSFTPAPAATMGNMGNVKGKGSSSDGDHNRYSRATARLTTAGRRTSFTKHSSTTTSLRRRVSTRGEIVFSGSRNLYRFTAEAMSMNESIVIAVVVDGTIIRWNSVAQSVTGYAPFEAIGKSVFDFIGSEDGRQHMRDTLAVAARFAGRWEQYNMRGLQEQRVFPFRQNTGLYQVGLALSVIPSNYAKTAEVLLLIGREGKYRAASTYAADVAKWLEGSLKPQLRQFQRRMVQIESHGWQLTAEDALQVRGNLDACMSMVEQFTKFSLLNMDVVSQSWRPVRVSALLRRFAVEAMAFARQQQHEYYCNIDLVEPKAEVFLDSPQVLAILRLLLGDALQCPNMGDNGNAIVVHAELRVTVVEPQDTNQVPLSIGSPVGRVSSGGSSAGGFASLFAPPNMSSMAPPENHSSSSSSAAAAHKLRNVVASPSGSVKPSYPVIHIPVSAVQSSSEVAPLIPSGVSLPHRPLPRGHSPPLHAQKSHQHHGSDMVLPSHSHDSPLVALVGEKPPGSGGSAQGGADGSQNSAAVGPTPGSTASSGAGVRGLSSAPISNTLTATLRRIRFELRDDGPTIPSLRGPEAVASERTRDHASPESASVDNSAALNSTSPKSTSCTSERVAGEGAGAGGGPRAGLEASRSLTFAAVSARRGAELEQVEKILANLGGVVYGFTRPEVPGNVVRVELPLLVVPGSTDDGRDEENGGGGGGGGTAAPPSSATRTFTVIVADSNRLHQQQLCRVLWARQHAVVPVTSFRDLGRKLEMNTADILLIDPLHIDIASEDYESLLGDDPFDDIRVLSARLALVVMASDFSDWRVQKLLNRHAVVELPKVGSGALVHIAMQEAEQLVTEMRDEEERLDLIRRTFTNSSTERHKIGKRIGKGAFGDVFEVEDTLTGGKMAMKRMRLHDGLLADEVVQEILAMTTLTHENIIQYFYCEKESDTLLRLYMELAPGGTLRDKIRETPGVPLPFEEIVHHLSCICHGLAYVHEKSYVHGDLKTANLLLGTRNRTKIGDFGTAKHLAPHQLLYTMVGTPQYMAPEVLTADVEQRLGYDFKADIWSLGCIVLEMATGSPPFAHMECAQGMGIIKYLTELTDTPDLSPLFSGNPLVYEFVKNCLDVDPQNRPTAQELLHFDILEGAVASQRAERLVRRAEMLYKLNKYAAMRADGGGSRGGAARGRGHDGSEDSEEAEGDDGNHSSLYDSGVLFSSNGSTAYEEEYDEEDDYDENDELSEHDSAEDVMEGDSALREQRDQQHSPPTSSSPAFMPEGAK</sequence>
<dbReference type="SMART" id="SM00220">
    <property type="entry name" value="S_TKc"/>
    <property type="match status" value="1"/>
</dbReference>
<feature type="compositionally biased region" description="Polar residues" evidence="14">
    <location>
        <begin position="578"/>
        <end position="589"/>
    </location>
</feature>
<dbReference type="eggNOG" id="KOG0614">
    <property type="taxonomic scope" value="Eukaryota"/>
</dbReference>
<dbReference type="PANTHER" id="PTHR48012:SF10">
    <property type="entry name" value="FI20177P1"/>
    <property type="match status" value="1"/>
</dbReference>
<feature type="region of interest" description="Disordered" evidence="14">
    <location>
        <begin position="1289"/>
        <end position="1465"/>
    </location>
</feature>
<dbReference type="PANTHER" id="PTHR48012">
    <property type="entry name" value="STERILE20-LIKE KINASE, ISOFORM B-RELATED"/>
    <property type="match status" value="1"/>
</dbReference>
<feature type="compositionally biased region" description="Basic and acidic residues" evidence="14">
    <location>
        <begin position="17"/>
        <end position="26"/>
    </location>
</feature>
<feature type="compositionally biased region" description="Low complexity" evidence="14">
    <location>
        <begin position="2614"/>
        <end position="2633"/>
    </location>
</feature>
<name>Q4QCW9_LEIMA</name>
<dbReference type="InterPro" id="IPR000595">
    <property type="entry name" value="cNMP-bd_dom"/>
</dbReference>
<evidence type="ECO:0000256" key="4">
    <source>
        <dbReference type="ARBA" id="ARBA00022535"/>
    </source>
</evidence>
<dbReference type="InterPro" id="IPR035965">
    <property type="entry name" value="PAS-like_dom_sf"/>
</dbReference>
<keyword evidence="3" id="KW-0723">Serine/threonine-protein kinase</keyword>
<evidence type="ECO:0000256" key="8">
    <source>
        <dbReference type="ARBA" id="ARBA00022840"/>
    </source>
</evidence>
<feature type="region of interest" description="Disordered" evidence="14">
    <location>
        <begin position="757"/>
        <end position="824"/>
    </location>
</feature>
<evidence type="ECO:0000256" key="14">
    <source>
        <dbReference type="SAM" id="MobiDB-lite"/>
    </source>
</evidence>
<feature type="domain" description="Cyclic nucleotide-binding" evidence="16">
    <location>
        <begin position="2108"/>
        <end position="2219"/>
    </location>
</feature>
<feature type="region of interest" description="Disordered" evidence="14">
    <location>
        <begin position="296"/>
        <end position="337"/>
    </location>
</feature>
<feature type="compositionally biased region" description="Low complexity" evidence="14">
    <location>
        <begin position="1592"/>
        <end position="1602"/>
    </location>
</feature>
<keyword evidence="4" id="KW-0140">cGMP</keyword>
<feature type="region of interest" description="Disordered" evidence="14">
    <location>
        <begin position="1532"/>
        <end position="1553"/>
    </location>
</feature>
<dbReference type="GO" id="GO:0005737">
    <property type="term" value="C:cytoplasm"/>
    <property type="evidence" value="ECO:0000318"/>
    <property type="project" value="GO_Central"/>
</dbReference>
<evidence type="ECO:0000256" key="9">
    <source>
        <dbReference type="ARBA" id="ARBA00022992"/>
    </source>
</evidence>
<feature type="compositionally biased region" description="Polar residues" evidence="14">
    <location>
        <begin position="2344"/>
        <end position="2379"/>
    </location>
</feature>
<evidence type="ECO:0000256" key="10">
    <source>
        <dbReference type="ARBA" id="ARBA00047899"/>
    </source>
</evidence>
<dbReference type="PROSITE" id="PS50011">
    <property type="entry name" value="PROTEIN_KINASE_DOM"/>
    <property type="match status" value="1"/>
</dbReference>
<dbReference type="InterPro" id="IPR050629">
    <property type="entry name" value="STE20/SPS1-PAK"/>
</dbReference>
<feature type="region of interest" description="Disordered" evidence="14">
    <location>
        <begin position="1"/>
        <end position="47"/>
    </location>
</feature>
<feature type="compositionally biased region" description="Basic and acidic residues" evidence="14">
    <location>
        <begin position="618"/>
        <end position="627"/>
    </location>
</feature>
<feature type="binding site" evidence="12">
    <location>
        <position position="3630"/>
    </location>
    <ligand>
        <name>ATP</name>
        <dbReference type="ChEBI" id="CHEBI:30616"/>
    </ligand>
</feature>
<evidence type="ECO:0000256" key="7">
    <source>
        <dbReference type="ARBA" id="ARBA00022777"/>
    </source>
</evidence>
<evidence type="ECO:0000256" key="13">
    <source>
        <dbReference type="SAM" id="Coils"/>
    </source>
</evidence>
<feature type="region of interest" description="Disordered" evidence="14">
    <location>
        <begin position="2558"/>
        <end position="2580"/>
    </location>
</feature>
<keyword evidence="9" id="KW-0142">cGMP-binding</keyword>
<dbReference type="InterPro" id="IPR018490">
    <property type="entry name" value="cNMP-bd_dom_sf"/>
</dbReference>
<dbReference type="InterPro" id="IPR011009">
    <property type="entry name" value="Kinase-like_dom_sf"/>
</dbReference>
<feature type="compositionally biased region" description="Basic and acidic residues" evidence="14">
    <location>
        <begin position="434"/>
        <end position="443"/>
    </location>
</feature>
<reference evidence="18 19" key="2">
    <citation type="journal article" date="2011" name="Genome Res.">
        <title>Chromosome and gene copy number variation allow major structural change between species and strains of Leishmania.</title>
        <authorList>
            <person name="Rogers M.B."/>
            <person name="Hilley J.D."/>
            <person name="Dickens N.J."/>
            <person name="Wilkes J."/>
            <person name="Bates P.A."/>
            <person name="Depledge D.P."/>
            <person name="Harris D."/>
            <person name="Her Y."/>
            <person name="Herzyk P."/>
            <person name="Imamura H."/>
            <person name="Otto T.D."/>
            <person name="Sanders M."/>
            <person name="Seeger K."/>
            <person name="Dujardin J.C."/>
            <person name="Berriman M."/>
            <person name="Smith D.F."/>
            <person name="Hertz-Fowler C."/>
            <person name="Mottram J.C."/>
        </authorList>
    </citation>
    <scope>NUCLEOTIDE SEQUENCE [LARGE SCALE GENOMIC DNA]</scope>
    <source>
        <strain evidence="19">MHOM/IL/81/Friedlin</strain>
    </source>
</reference>
<dbReference type="Pfam" id="PF00027">
    <property type="entry name" value="cNMP_binding"/>
    <property type="match status" value="1"/>
</dbReference>
<feature type="region of interest" description="Disordered" evidence="14">
    <location>
        <begin position="370"/>
        <end position="680"/>
    </location>
</feature>
<feature type="compositionally biased region" description="Polar residues" evidence="14">
    <location>
        <begin position="3925"/>
        <end position="3941"/>
    </location>
</feature>
<dbReference type="InterPro" id="IPR014710">
    <property type="entry name" value="RmlC-like_jellyroll"/>
</dbReference>
<feature type="region of interest" description="Disordered" evidence="14">
    <location>
        <begin position="936"/>
        <end position="955"/>
    </location>
</feature>
<dbReference type="SUPFAM" id="SSF56112">
    <property type="entry name" value="Protein kinase-like (PK-like)"/>
    <property type="match status" value="1"/>
</dbReference>
<feature type="region of interest" description="Disordered" evidence="14">
    <location>
        <begin position="1649"/>
        <end position="1706"/>
    </location>
</feature>
<dbReference type="VEuPathDB" id="TriTrypDB:LMJSD75_200012900"/>
<dbReference type="eggNOG" id="KOG0198">
    <property type="taxonomic scope" value="Eukaryota"/>
</dbReference>
<feature type="region of interest" description="Disordered" evidence="14">
    <location>
        <begin position="3895"/>
        <end position="3999"/>
    </location>
</feature>
<dbReference type="GO" id="GO:0005524">
    <property type="term" value="F:ATP binding"/>
    <property type="evidence" value="ECO:0007669"/>
    <property type="project" value="UniProtKB-UniRule"/>
</dbReference>
<accession>Q4QCW9</accession>
<evidence type="ECO:0000256" key="5">
    <source>
        <dbReference type="ARBA" id="ARBA00022679"/>
    </source>
</evidence>
<dbReference type="SUPFAM" id="SSF55785">
    <property type="entry name" value="PYP-like sensor domain (PAS domain)"/>
    <property type="match status" value="1"/>
</dbReference>
<keyword evidence="13" id="KW-0175">Coiled coil</keyword>
<keyword evidence="8 12" id="KW-0067">ATP-binding</keyword>
<evidence type="ECO:0000256" key="12">
    <source>
        <dbReference type="PROSITE-ProRule" id="PRU10141"/>
    </source>
</evidence>
<feature type="compositionally biased region" description="Polar residues" evidence="14">
    <location>
        <begin position="3323"/>
        <end position="3345"/>
    </location>
</feature>
<feature type="region of interest" description="Disordered" evidence="14">
    <location>
        <begin position="3419"/>
        <end position="3445"/>
    </location>
</feature>
<comment type="catalytic activity">
    <reaction evidence="10">
        <text>L-threonyl-[protein] + ATP = O-phospho-L-threonyl-[protein] + ADP + H(+)</text>
        <dbReference type="Rhea" id="RHEA:46608"/>
        <dbReference type="Rhea" id="RHEA-COMP:11060"/>
        <dbReference type="Rhea" id="RHEA-COMP:11605"/>
        <dbReference type="ChEBI" id="CHEBI:15378"/>
        <dbReference type="ChEBI" id="CHEBI:30013"/>
        <dbReference type="ChEBI" id="CHEBI:30616"/>
        <dbReference type="ChEBI" id="CHEBI:61977"/>
        <dbReference type="ChEBI" id="CHEBI:456216"/>
        <dbReference type="EC" id="2.7.11.1"/>
    </reaction>
</comment>
<evidence type="ECO:0000259" key="16">
    <source>
        <dbReference type="PROSITE" id="PS50042"/>
    </source>
</evidence>
<feature type="region of interest" description="Disordered" evidence="14">
    <location>
        <begin position="1585"/>
        <end position="1619"/>
    </location>
</feature>
<comment type="similarity">
    <text evidence="1">Belongs to the protein kinase superfamily. STE Ser/Thr protein kinase family. STE20 subfamily.</text>
</comment>
<dbReference type="SMART" id="SM00091">
    <property type="entry name" value="PAS"/>
    <property type="match status" value="1"/>
</dbReference>
<dbReference type="EC" id="2.7.11.1" evidence="2"/>
<evidence type="ECO:0000256" key="3">
    <source>
        <dbReference type="ARBA" id="ARBA00022527"/>
    </source>
</evidence>
<evidence type="ECO:0000313" key="19">
    <source>
        <dbReference type="Proteomes" id="UP000000542"/>
    </source>
</evidence>
<evidence type="ECO:0000256" key="6">
    <source>
        <dbReference type="ARBA" id="ARBA00022741"/>
    </source>
</evidence>
<evidence type="ECO:0000259" key="17">
    <source>
        <dbReference type="PROSITE" id="PS50112"/>
    </source>
</evidence>
<feature type="domain" description="Cyclic nucleotide-binding" evidence="16">
    <location>
        <begin position="1987"/>
        <end position="2105"/>
    </location>
</feature>
<protein>
    <recommendedName>
        <fullName evidence="2">non-specific serine/threonine protein kinase</fullName>
        <ecNumber evidence="2">2.7.11.1</ecNumber>
    </recommendedName>
</protein>
<dbReference type="PROSITE" id="PS50042">
    <property type="entry name" value="CNMP_BINDING_3"/>
    <property type="match status" value="2"/>
</dbReference>
<dbReference type="KEGG" id="lma:LMJF_20_0770"/>
<dbReference type="Proteomes" id="UP000000542">
    <property type="component" value="Chromosome 20"/>
</dbReference>
<evidence type="ECO:0000256" key="11">
    <source>
        <dbReference type="ARBA" id="ARBA00048679"/>
    </source>
</evidence>
<feature type="compositionally biased region" description="Low complexity" evidence="14">
    <location>
        <begin position="543"/>
        <end position="556"/>
    </location>
</feature>
<evidence type="ECO:0000313" key="18">
    <source>
        <dbReference type="EMBL" id="CAJ03832.1"/>
    </source>
</evidence>
<feature type="region of interest" description="Disordered" evidence="14">
    <location>
        <begin position="3298"/>
        <end position="3363"/>
    </location>
</feature>
<feature type="compositionally biased region" description="Low complexity" evidence="14">
    <location>
        <begin position="30"/>
        <end position="45"/>
    </location>
</feature>
<gene>
    <name evidence="18" type="ORF">LMJF_20_0770</name>
</gene>
<dbReference type="InterPro" id="IPR000719">
    <property type="entry name" value="Prot_kinase_dom"/>
</dbReference>
<keyword evidence="7" id="KW-0418">Kinase</keyword>
<dbReference type="GO" id="GO:0004674">
    <property type="term" value="F:protein serine/threonine kinase activity"/>
    <property type="evidence" value="ECO:0007669"/>
    <property type="project" value="UniProtKB-KW"/>
</dbReference>
<feature type="compositionally biased region" description="Basic residues" evidence="14">
    <location>
        <begin position="2656"/>
        <end position="2667"/>
    </location>
</feature>
<feature type="compositionally biased region" description="Basic and acidic residues" evidence="14">
    <location>
        <begin position="781"/>
        <end position="796"/>
    </location>
</feature>
<feature type="region of interest" description="Disordered" evidence="14">
    <location>
        <begin position="2322"/>
        <end position="2399"/>
    </location>
</feature>
<dbReference type="GO" id="GO:0030553">
    <property type="term" value="F:cGMP binding"/>
    <property type="evidence" value="ECO:0007669"/>
    <property type="project" value="UniProtKB-KW"/>
</dbReference>
<organism evidence="18 19">
    <name type="scientific">Leishmania major</name>
    <dbReference type="NCBI Taxonomy" id="5664"/>
    <lineage>
        <taxon>Eukaryota</taxon>
        <taxon>Discoba</taxon>
        <taxon>Euglenozoa</taxon>
        <taxon>Kinetoplastea</taxon>
        <taxon>Metakinetoplastina</taxon>
        <taxon>Trypanosomatida</taxon>
        <taxon>Trypanosomatidae</taxon>
        <taxon>Leishmaniinae</taxon>
        <taxon>Leishmania</taxon>
    </lineage>
</organism>
<feature type="compositionally biased region" description="Low complexity" evidence="14">
    <location>
        <begin position="1"/>
        <end position="15"/>
    </location>
</feature>
<evidence type="ECO:0000259" key="15">
    <source>
        <dbReference type="PROSITE" id="PS50011"/>
    </source>
</evidence>
<dbReference type="CDD" id="cd22961">
    <property type="entry name" value="DD_TEX55-like"/>
    <property type="match status" value="1"/>
</dbReference>
<evidence type="ECO:0000256" key="2">
    <source>
        <dbReference type="ARBA" id="ARBA00012513"/>
    </source>
</evidence>
<feature type="compositionally biased region" description="Basic and acidic residues" evidence="14">
    <location>
        <begin position="3312"/>
        <end position="3321"/>
    </location>
</feature>
<dbReference type="RefSeq" id="XP_001682829.1">
    <property type="nucleotide sequence ID" value="XM_001682777.1"/>
</dbReference>
<keyword evidence="6 12" id="KW-0547">Nucleotide-binding</keyword>